<evidence type="ECO:0000313" key="2">
    <source>
        <dbReference type="Proteomes" id="UP001218218"/>
    </source>
</evidence>
<organism evidence="1 2">
    <name type="scientific">Mycena albidolilacea</name>
    <dbReference type="NCBI Taxonomy" id="1033008"/>
    <lineage>
        <taxon>Eukaryota</taxon>
        <taxon>Fungi</taxon>
        <taxon>Dikarya</taxon>
        <taxon>Basidiomycota</taxon>
        <taxon>Agaricomycotina</taxon>
        <taxon>Agaricomycetes</taxon>
        <taxon>Agaricomycetidae</taxon>
        <taxon>Agaricales</taxon>
        <taxon>Marasmiineae</taxon>
        <taxon>Mycenaceae</taxon>
        <taxon>Mycena</taxon>
    </lineage>
</organism>
<reference evidence="1" key="1">
    <citation type="submission" date="2023-03" db="EMBL/GenBank/DDBJ databases">
        <title>Massive genome expansion in bonnet fungi (Mycena s.s.) driven by repeated elements and novel gene families across ecological guilds.</title>
        <authorList>
            <consortium name="Lawrence Berkeley National Laboratory"/>
            <person name="Harder C.B."/>
            <person name="Miyauchi S."/>
            <person name="Viragh M."/>
            <person name="Kuo A."/>
            <person name="Thoen E."/>
            <person name="Andreopoulos B."/>
            <person name="Lu D."/>
            <person name="Skrede I."/>
            <person name="Drula E."/>
            <person name="Henrissat B."/>
            <person name="Morin E."/>
            <person name="Kohler A."/>
            <person name="Barry K."/>
            <person name="LaButti K."/>
            <person name="Morin E."/>
            <person name="Salamov A."/>
            <person name="Lipzen A."/>
            <person name="Mereny Z."/>
            <person name="Hegedus B."/>
            <person name="Baldrian P."/>
            <person name="Stursova M."/>
            <person name="Weitz H."/>
            <person name="Taylor A."/>
            <person name="Grigoriev I.V."/>
            <person name="Nagy L.G."/>
            <person name="Martin F."/>
            <person name="Kauserud H."/>
        </authorList>
    </citation>
    <scope>NUCLEOTIDE SEQUENCE</scope>
    <source>
        <strain evidence="1">CBHHK002</strain>
    </source>
</reference>
<protein>
    <submittedName>
        <fullName evidence="1">Uncharacterized protein</fullName>
    </submittedName>
</protein>
<dbReference type="AlphaFoldDB" id="A0AAD6ZHL3"/>
<accession>A0AAD6ZHL3</accession>
<dbReference type="Proteomes" id="UP001218218">
    <property type="component" value="Unassembled WGS sequence"/>
</dbReference>
<dbReference type="EMBL" id="JARIHO010000050">
    <property type="protein sequence ID" value="KAJ7321681.1"/>
    <property type="molecule type" value="Genomic_DNA"/>
</dbReference>
<comment type="caution">
    <text evidence="1">The sequence shown here is derived from an EMBL/GenBank/DDBJ whole genome shotgun (WGS) entry which is preliminary data.</text>
</comment>
<proteinExistence type="predicted"/>
<name>A0AAD6ZHL3_9AGAR</name>
<sequence>MSTTPPLASSSVPALPASDIEYAIALIQATYSPSASSSTSANSGGTAIQSPQSTLLSIQRTPAAWALVLSLLVEDVGSVNLLLQPRITLDASLHRTAPLVVQSVAAVLQSIPNDDLTPALTCLAACLSSEETLTNLEATGVRRSPPKMIACRARGTCILCMFASSTFWHANSASRRALHASPRLQAKSLLTMLPEELLPDTELATLVPHLIALLSSQNPVNNDAHTERTQKIGATLADLLARVPASWGPAVLLEPLLLWAYTMFPVFSSPDVTVLYYALRLPHGANTQLTTHARLLVALADVGVEWVTGHLLNASTVMRDSVVRNKERLS</sequence>
<gene>
    <name evidence="1" type="ORF">DFH08DRAFT_970047</name>
</gene>
<evidence type="ECO:0000313" key="1">
    <source>
        <dbReference type="EMBL" id="KAJ7321681.1"/>
    </source>
</evidence>
<keyword evidence="2" id="KW-1185">Reference proteome</keyword>